<accession>A0A7W6AQZ0</accession>
<dbReference type="AlphaFoldDB" id="A0A7W6AQZ0"/>
<gene>
    <name evidence="1" type="ORF">GGR33_005167</name>
</gene>
<evidence type="ECO:0000313" key="2">
    <source>
        <dbReference type="Proteomes" id="UP000517759"/>
    </source>
</evidence>
<dbReference type="EMBL" id="JACIDN010000016">
    <property type="protein sequence ID" value="MBB3905625.1"/>
    <property type="molecule type" value="Genomic_DNA"/>
</dbReference>
<dbReference type="Proteomes" id="UP000517759">
    <property type="component" value="Unassembled WGS sequence"/>
</dbReference>
<name>A0A7W6AQZ0_9HYPH</name>
<protein>
    <submittedName>
        <fullName evidence="1">Uncharacterized protein</fullName>
    </submittedName>
</protein>
<evidence type="ECO:0000313" key="1">
    <source>
        <dbReference type="EMBL" id="MBB3905625.1"/>
    </source>
</evidence>
<sequence length="24" mass="2706">WQEALEDILDRLVGPSRDIAKAIP</sequence>
<organism evidence="1 2">
    <name type="scientific">Methylobacterium brachythecii</name>
    <dbReference type="NCBI Taxonomy" id="1176177"/>
    <lineage>
        <taxon>Bacteria</taxon>
        <taxon>Pseudomonadati</taxon>
        <taxon>Pseudomonadota</taxon>
        <taxon>Alphaproteobacteria</taxon>
        <taxon>Hyphomicrobiales</taxon>
        <taxon>Methylobacteriaceae</taxon>
        <taxon>Methylobacterium</taxon>
    </lineage>
</organism>
<proteinExistence type="predicted"/>
<feature type="non-terminal residue" evidence="1">
    <location>
        <position position="1"/>
    </location>
</feature>
<reference evidence="1 2" key="1">
    <citation type="submission" date="2020-08" db="EMBL/GenBank/DDBJ databases">
        <title>Genomic Encyclopedia of Type Strains, Phase IV (KMG-IV): sequencing the most valuable type-strain genomes for metagenomic binning, comparative biology and taxonomic classification.</title>
        <authorList>
            <person name="Goeker M."/>
        </authorList>
    </citation>
    <scope>NUCLEOTIDE SEQUENCE [LARGE SCALE GENOMIC DNA]</scope>
    <source>
        <strain evidence="1 2">DSM 24105</strain>
    </source>
</reference>
<comment type="caution">
    <text evidence="1">The sequence shown here is derived from an EMBL/GenBank/DDBJ whole genome shotgun (WGS) entry which is preliminary data.</text>
</comment>